<protein>
    <recommendedName>
        <fullName evidence="2">DNA-directed DNA polymerase</fullName>
    </recommendedName>
</protein>
<name>A0A645HJZ5_9ZZZZ</name>
<dbReference type="InterPro" id="IPR050238">
    <property type="entry name" value="DNA_Rep/Repair_Clamp_Loader"/>
</dbReference>
<dbReference type="PANTHER" id="PTHR11669">
    <property type="entry name" value="REPLICATION FACTOR C / DNA POLYMERASE III GAMMA-TAU SUBUNIT"/>
    <property type="match status" value="1"/>
</dbReference>
<dbReference type="Pfam" id="PF13177">
    <property type="entry name" value="DNA_pol3_delta2"/>
    <property type="match status" value="1"/>
</dbReference>
<dbReference type="AlphaFoldDB" id="A0A645HJZ5"/>
<dbReference type="Gene3D" id="3.40.50.300">
    <property type="entry name" value="P-loop containing nucleotide triphosphate hydrolases"/>
    <property type="match status" value="1"/>
</dbReference>
<accession>A0A645HJZ5</accession>
<comment type="caution">
    <text evidence="1">The sequence shown here is derived from an EMBL/GenBank/DDBJ whole genome shotgun (WGS) entry which is preliminary data.</text>
</comment>
<organism evidence="1">
    <name type="scientific">bioreactor metagenome</name>
    <dbReference type="NCBI Taxonomy" id="1076179"/>
    <lineage>
        <taxon>unclassified sequences</taxon>
        <taxon>metagenomes</taxon>
        <taxon>ecological metagenomes</taxon>
    </lineage>
</organism>
<dbReference type="InterPro" id="IPR027417">
    <property type="entry name" value="P-loop_NTPase"/>
</dbReference>
<sequence>MQRLAGLESYEGGRQVVIIHEAHTMQLAAANSLLKILEEPPADLVFILTAQNGDSLLPTILSRCTWVKVNGQEAEQEAASVMADLAAGLFSDLNKMPDSKVLLFADQVREDRSGVEAFLQQLLVLLRDGAVCHWVPQAAVLCCSKPQYLPFSGRECLLAAGWVEEAMTQLKANVNSRLLLDVLLLKLAALARKDRH</sequence>
<evidence type="ECO:0000313" key="1">
    <source>
        <dbReference type="EMBL" id="MPN36464.1"/>
    </source>
</evidence>
<dbReference type="PANTHER" id="PTHR11669:SF8">
    <property type="entry name" value="DNA POLYMERASE III SUBUNIT DELTA"/>
    <property type="match status" value="1"/>
</dbReference>
<reference evidence="1" key="1">
    <citation type="submission" date="2019-08" db="EMBL/GenBank/DDBJ databases">
        <authorList>
            <person name="Kucharzyk K."/>
            <person name="Murdoch R.W."/>
            <person name="Higgins S."/>
            <person name="Loffler F."/>
        </authorList>
    </citation>
    <scope>NUCLEOTIDE SEQUENCE</scope>
</reference>
<dbReference type="EMBL" id="VSSQ01090611">
    <property type="protein sequence ID" value="MPN36464.1"/>
    <property type="molecule type" value="Genomic_DNA"/>
</dbReference>
<evidence type="ECO:0008006" key="2">
    <source>
        <dbReference type="Google" id="ProtNLM"/>
    </source>
</evidence>
<dbReference type="SUPFAM" id="SSF52540">
    <property type="entry name" value="P-loop containing nucleoside triphosphate hydrolases"/>
    <property type="match status" value="1"/>
</dbReference>
<proteinExistence type="predicted"/>
<gene>
    <name evidence="1" type="ORF">SDC9_183973</name>
</gene>
<dbReference type="GO" id="GO:0006261">
    <property type="term" value="P:DNA-templated DNA replication"/>
    <property type="evidence" value="ECO:0007669"/>
    <property type="project" value="TreeGrafter"/>
</dbReference>